<dbReference type="GO" id="GO:0002764">
    <property type="term" value="P:immune response-regulating signaling pathway"/>
    <property type="evidence" value="ECO:0007669"/>
    <property type="project" value="TreeGrafter"/>
</dbReference>
<keyword evidence="3" id="KW-0325">Glycoprotein</keyword>
<name>A0A485PCL1_LYNPA</name>
<dbReference type="EMBL" id="CAAGRJ010032232">
    <property type="protein sequence ID" value="VFV42517.1"/>
    <property type="molecule type" value="Genomic_DNA"/>
</dbReference>
<dbReference type="SUPFAM" id="SSF48726">
    <property type="entry name" value="Immunoglobulin"/>
    <property type="match status" value="2"/>
</dbReference>
<dbReference type="AlphaFoldDB" id="A0A485PCL1"/>
<protein>
    <submittedName>
        <fullName evidence="6">Uncharacterized protein</fullName>
    </submittedName>
</protein>
<dbReference type="Proteomes" id="UP000386466">
    <property type="component" value="Unassembled WGS sequence"/>
</dbReference>
<evidence type="ECO:0000256" key="2">
    <source>
        <dbReference type="ARBA" id="ARBA00023157"/>
    </source>
</evidence>
<feature type="region of interest" description="Disordered" evidence="5">
    <location>
        <begin position="216"/>
        <end position="268"/>
    </location>
</feature>
<keyword evidence="1" id="KW-0677">Repeat</keyword>
<evidence type="ECO:0000256" key="5">
    <source>
        <dbReference type="SAM" id="MobiDB-lite"/>
    </source>
</evidence>
<dbReference type="GO" id="GO:0005886">
    <property type="term" value="C:plasma membrane"/>
    <property type="evidence" value="ECO:0007669"/>
    <property type="project" value="TreeGrafter"/>
</dbReference>
<gene>
    <name evidence="6" type="ORF">LYPA_23C005913</name>
</gene>
<dbReference type="InterPro" id="IPR036179">
    <property type="entry name" value="Ig-like_dom_sf"/>
</dbReference>
<dbReference type="InterPro" id="IPR013783">
    <property type="entry name" value="Ig-like_fold"/>
</dbReference>
<dbReference type="FunFam" id="2.60.40.10:FF:000033">
    <property type="entry name" value="Killer cell immunoglobulin-like receptor"/>
    <property type="match status" value="1"/>
</dbReference>
<dbReference type="Gene3D" id="2.60.40.10">
    <property type="entry name" value="Immunoglobulins"/>
    <property type="match status" value="2"/>
</dbReference>
<keyword evidence="4" id="KW-0393">Immunoglobulin domain</keyword>
<evidence type="ECO:0000256" key="4">
    <source>
        <dbReference type="ARBA" id="ARBA00023319"/>
    </source>
</evidence>
<dbReference type="Pfam" id="PF13895">
    <property type="entry name" value="Ig_2"/>
    <property type="match status" value="1"/>
</dbReference>
<dbReference type="PANTHER" id="PTHR11738">
    <property type="entry name" value="MHC CLASS I NK CELL RECEPTOR"/>
    <property type="match status" value="1"/>
</dbReference>
<organism evidence="6 7">
    <name type="scientific">Lynx pardinus</name>
    <name type="common">Iberian lynx</name>
    <name type="synonym">Felis pardina</name>
    <dbReference type="NCBI Taxonomy" id="191816"/>
    <lineage>
        <taxon>Eukaryota</taxon>
        <taxon>Metazoa</taxon>
        <taxon>Chordata</taxon>
        <taxon>Craniata</taxon>
        <taxon>Vertebrata</taxon>
        <taxon>Euteleostomi</taxon>
        <taxon>Mammalia</taxon>
        <taxon>Eutheria</taxon>
        <taxon>Laurasiatheria</taxon>
        <taxon>Carnivora</taxon>
        <taxon>Feliformia</taxon>
        <taxon>Felidae</taxon>
        <taxon>Felinae</taxon>
        <taxon>Lynx</taxon>
    </lineage>
</organism>
<accession>A0A485PCL1</accession>
<keyword evidence="2" id="KW-1015">Disulfide bond</keyword>
<proteinExistence type="predicted"/>
<evidence type="ECO:0000313" key="7">
    <source>
        <dbReference type="Proteomes" id="UP000386466"/>
    </source>
</evidence>
<reference evidence="6 7" key="1">
    <citation type="submission" date="2019-01" db="EMBL/GenBank/DDBJ databases">
        <authorList>
            <person name="Alioto T."/>
            <person name="Alioto T."/>
        </authorList>
    </citation>
    <scope>NUCLEOTIDE SEQUENCE [LARGE SCALE GENOMIC DNA]</scope>
</reference>
<evidence type="ECO:0000313" key="6">
    <source>
        <dbReference type="EMBL" id="VFV42517.1"/>
    </source>
</evidence>
<sequence length="268" mass="28139">MSVEGWVWLGHPRLPSHAEPPVDPAPPAETLPPPVLSTEPVSWITPGLETKLLCRGGFRGVTFLLRLEGDDQFLEVFEAPAGVEAAFPVRRPGNYSCSYRTHAAGAPSEPSATVTVEELGAPLPPTLSIQGESAAAVLHPGARTTLVCAAPLSGVHFQLRRGEEVLQVPMSSTSPDRVFFRLNAVALGDGGLYTCRYQLRGQQTWSLDSAPAELLLSDGKPGGRGLNRAPEAGRATAPLSGDGEREERPGEGSPGTGGPNPPSLGFAN</sequence>
<evidence type="ECO:0000256" key="3">
    <source>
        <dbReference type="ARBA" id="ARBA00023180"/>
    </source>
</evidence>
<keyword evidence="7" id="KW-1185">Reference proteome</keyword>
<evidence type="ECO:0000256" key="1">
    <source>
        <dbReference type="ARBA" id="ARBA00022737"/>
    </source>
</evidence>
<dbReference type="PANTHER" id="PTHR11738:SF184">
    <property type="entry name" value="ALPHA-1B-GLYCOPROTEIN"/>
    <property type="match status" value="1"/>
</dbReference>
<dbReference type="InterPro" id="IPR050412">
    <property type="entry name" value="Ig-like_Receptors_ImmuneReg"/>
</dbReference>